<dbReference type="EMBL" id="JAAGRN010000004">
    <property type="protein sequence ID" value="NDY83079.1"/>
    <property type="molecule type" value="Genomic_DNA"/>
</dbReference>
<feature type="transmembrane region" description="Helical" evidence="1">
    <location>
        <begin position="63"/>
        <end position="85"/>
    </location>
</feature>
<organism evidence="2">
    <name type="scientific">Sheuella amnicola</name>
    <dbReference type="NCBI Taxonomy" id="2707330"/>
    <lineage>
        <taxon>Bacteria</taxon>
        <taxon>Pseudomonadati</taxon>
        <taxon>Pseudomonadota</taxon>
        <taxon>Betaproteobacteria</taxon>
        <taxon>Burkholderiales</taxon>
        <taxon>Alcaligenaceae</taxon>
        <taxon>Sheuella</taxon>
    </lineage>
</organism>
<evidence type="ECO:0000256" key="1">
    <source>
        <dbReference type="SAM" id="Phobius"/>
    </source>
</evidence>
<gene>
    <name evidence="2" type="ORF">G3I67_07535</name>
</gene>
<proteinExistence type="predicted"/>
<dbReference type="AlphaFoldDB" id="A0A6B2R153"/>
<dbReference type="RefSeq" id="WP_163653662.1">
    <property type="nucleotide sequence ID" value="NZ_JAAGRN010000004.1"/>
</dbReference>
<accession>A0A6B2R153</accession>
<comment type="caution">
    <text evidence="2">The sequence shown here is derived from an EMBL/GenBank/DDBJ whole genome shotgun (WGS) entry which is preliminary data.</text>
</comment>
<evidence type="ECO:0008006" key="3">
    <source>
        <dbReference type="Google" id="ProtNLM"/>
    </source>
</evidence>
<sequence length="87" mass="10070">MATLETRYDTILPTLATKEDVRHLETRFDKILPTLATKEDLKNLELKLTGTIHQEINACTWRMITWMTGVICISFAGVFFIARYIHV</sequence>
<name>A0A6B2R153_9BURK</name>
<reference evidence="2" key="1">
    <citation type="submission" date="2020-02" db="EMBL/GenBank/DDBJ databases">
        <authorList>
            <person name="Chen W.-M."/>
        </authorList>
    </citation>
    <scope>NUCLEOTIDE SEQUENCE</scope>
    <source>
        <strain evidence="2">NBD-18</strain>
    </source>
</reference>
<keyword evidence="1" id="KW-1133">Transmembrane helix</keyword>
<keyword evidence="1" id="KW-0812">Transmembrane</keyword>
<evidence type="ECO:0000313" key="2">
    <source>
        <dbReference type="EMBL" id="NDY83079.1"/>
    </source>
</evidence>
<protein>
    <recommendedName>
        <fullName evidence="3">Hemolysin XhlA</fullName>
    </recommendedName>
</protein>
<keyword evidence="1" id="KW-0472">Membrane</keyword>